<dbReference type="RefSeq" id="WP_121219862.1">
    <property type="nucleotide sequence ID" value="NZ_RBIG01000002.1"/>
</dbReference>
<evidence type="ECO:0008006" key="3">
    <source>
        <dbReference type="Google" id="ProtNLM"/>
    </source>
</evidence>
<dbReference type="AlphaFoldDB" id="A0A420WGT2"/>
<sequence length="387" mass="40297">MADSNRVSLRSVRESVWGETPASPAMTALRITGESLKYQLRTARSNEIRPDRMVADIPQVGASVSGDIGMELSHGAADDFLMAALFAEDWQAVAISADDIAADAGGGRFTSSLTDFIAEGITPGQWVRVGGFANAGNNGFFRVIAVEADEIAVSPAPTADESAGATIAIDAATIRNGVTPHSFTLERGLTDVGEYFAYRGCLLTGARLTIQAGQIATASFGMIGRDASVAGSSIAASVSESPASSVLNATRNVASIREGGAELAGPNFARSLSLNLANNLREQMAVGSFGAAGIGLGQFQATGQIETYFGSRALYQKFLDGSDSALSVRLTDSAGNALILDLPRLRFTDADVMASGPNEDVMARLSFEAIRHPSEGFAAAFHRFVAG</sequence>
<reference evidence="1 2" key="1">
    <citation type="submission" date="2018-10" db="EMBL/GenBank/DDBJ databases">
        <title>Comparative analysis of microorganisms from saline springs in Andes Mountain Range, Colombia.</title>
        <authorList>
            <person name="Rubin E."/>
        </authorList>
    </citation>
    <scope>NUCLEOTIDE SEQUENCE [LARGE SCALE GENOMIC DNA]</scope>
    <source>
        <strain evidence="1 2">USBA 36</strain>
    </source>
</reference>
<dbReference type="Pfam" id="PF18906">
    <property type="entry name" value="Phage_tube_2"/>
    <property type="match status" value="1"/>
</dbReference>
<dbReference type="EMBL" id="RBIG01000002">
    <property type="protein sequence ID" value="RKQ70208.1"/>
    <property type="molecule type" value="Genomic_DNA"/>
</dbReference>
<dbReference type="InterPro" id="IPR044000">
    <property type="entry name" value="Phage_tube_2"/>
</dbReference>
<organism evidence="1 2">
    <name type="scientific">Oceanibaculum indicum</name>
    <dbReference type="NCBI Taxonomy" id="526216"/>
    <lineage>
        <taxon>Bacteria</taxon>
        <taxon>Pseudomonadati</taxon>
        <taxon>Pseudomonadota</taxon>
        <taxon>Alphaproteobacteria</taxon>
        <taxon>Rhodospirillales</taxon>
        <taxon>Oceanibaculaceae</taxon>
        <taxon>Oceanibaculum</taxon>
    </lineage>
</organism>
<protein>
    <recommendedName>
        <fullName evidence="3">Tail tube protein</fullName>
    </recommendedName>
</protein>
<gene>
    <name evidence="1" type="ORF">BCL74_2149</name>
</gene>
<accession>A0A420WGT2</accession>
<proteinExistence type="predicted"/>
<name>A0A420WGT2_9PROT</name>
<evidence type="ECO:0000313" key="2">
    <source>
        <dbReference type="Proteomes" id="UP000277424"/>
    </source>
</evidence>
<dbReference type="OrthoDB" id="8048894at2"/>
<comment type="caution">
    <text evidence="1">The sequence shown here is derived from an EMBL/GenBank/DDBJ whole genome shotgun (WGS) entry which is preliminary data.</text>
</comment>
<dbReference type="Proteomes" id="UP000277424">
    <property type="component" value="Unassembled WGS sequence"/>
</dbReference>
<evidence type="ECO:0000313" key="1">
    <source>
        <dbReference type="EMBL" id="RKQ70208.1"/>
    </source>
</evidence>